<sequence>MKTTVKNRGSKIFEMEINKILLNYIVVKEEYSIKNFYLKSLELRKSKIIKPVNCKEISLKESIGESLESAVREVLNKKSFKVKNIGLDNINATIYEDEADFAVLELKI</sequence>
<dbReference type="RefSeq" id="WP_073184845.1">
    <property type="nucleotide sequence ID" value="NZ_FQXI01000008.1"/>
</dbReference>
<dbReference type="AlphaFoldDB" id="A0A1M5STT8"/>
<keyword evidence="2" id="KW-1185">Reference proteome</keyword>
<reference evidence="2" key="1">
    <citation type="submission" date="2016-11" db="EMBL/GenBank/DDBJ databases">
        <authorList>
            <person name="Varghese N."/>
            <person name="Submissions S."/>
        </authorList>
    </citation>
    <scope>NUCLEOTIDE SEQUENCE [LARGE SCALE GENOMIC DNA]</scope>
    <source>
        <strain evidence="2">DSM 21120</strain>
    </source>
</reference>
<evidence type="ECO:0000313" key="1">
    <source>
        <dbReference type="EMBL" id="SHH41961.1"/>
    </source>
</evidence>
<accession>A0A1M5STT8</accession>
<evidence type="ECO:0000313" key="2">
    <source>
        <dbReference type="Proteomes" id="UP000184032"/>
    </source>
</evidence>
<dbReference type="STRING" id="1120995.SAMN02745245_01296"/>
<dbReference type="EMBL" id="FQXI01000008">
    <property type="protein sequence ID" value="SHH41961.1"/>
    <property type="molecule type" value="Genomic_DNA"/>
</dbReference>
<proteinExistence type="predicted"/>
<name>A0A1M5STT8_9FIRM</name>
<gene>
    <name evidence="1" type="ORF">SAMN02745245_01296</name>
</gene>
<organism evidence="1 2">
    <name type="scientific">Anaerosphaera aminiphila DSM 21120</name>
    <dbReference type="NCBI Taxonomy" id="1120995"/>
    <lineage>
        <taxon>Bacteria</taxon>
        <taxon>Bacillati</taxon>
        <taxon>Bacillota</taxon>
        <taxon>Tissierellia</taxon>
        <taxon>Tissierellales</taxon>
        <taxon>Peptoniphilaceae</taxon>
        <taxon>Anaerosphaera</taxon>
    </lineage>
</organism>
<protein>
    <submittedName>
        <fullName evidence="1">Uncharacterized protein</fullName>
    </submittedName>
</protein>
<dbReference type="Proteomes" id="UP000184032">
    <property type="component" value="Unassembled WGS sequence"/>
</dbReference>